<dbReference type="EMBL" id="CAUYUJ010020962">
    <property type="protein sequence ID" value="CAK0901663.1"/>
    <property type="molecule type" value="Genomic_DNA"/>
</dbReference>
<evidence type="ECO:0000313" key="3">
    <source>
        <dbReference type="Proteomes" id="UP001189429"/>
    </source>
</evidence>
<gene>
    <name evidence="2" type="ORF">PCOR1329_LOCUS78552</name>
</gene>
<feature type="non-terminal residue" evidence="2">
    <location>
        <position position="1"/>
    </location>
</feature>
<sequence length="52" mass="5343">RRPSFRVGRGAVAASAHPGRPGDRVRAAPGVPEAPGRGPERPARGGPDHLGR</sequence>
<feature type="compositionally biased region" description="Basic and acidic residues" evidence="1">
    <location>
        <begin position="38"/>
        <end position="52"/>
    </location>
</feature>
<feature type="compositionally biased region" description="Low complexity" evidence="1">
    <location>
        <begin position="27"/>
        <end position="37"/>
    </location>
</feature>
<dbReference type="Proteomes" id="UP001189429">
    <property type="component" value="Unassembled WGS sequence"/>
</dbReference>
<comment type="caution">
    <text evidence="2">The sequence shown here is derived from an EMBL/GenBank/DDBJ whole genome shotgun (WGS) entry which is preliminary data.</text>
</comment>
<name>A0ABN9XQR0_9DINO</name>
<organism evidence="2 3">
    <name type="scientific">Prorocentrum cordatum</name>
    <dbReference type="NCBI Taxonomy" id="2364126"/>
    <lineage>
        <taxon>Eukaryota</taxon>
        <taxon>Sar</taxon>
        <taxon>Alveolata</taxon>
        <taxon>Dinophyceae</taxon>
        <taxon>Prorocentrales</taxon>
        <taxon>Prorocentraceae</taxon>
        <taxon>Prorocentrum</taxon>
    </lineage>
</organism>
<protein>
    <submittedName>
        <fullName evidence="2">Uncharacterized protein</fullName>
    </submittedName>
</protein>
<feature type="non-terminal residue" evidence="2">
    <location>
        <position position="52"/>
    </location>
</feature>
<feature type="region of interest" description="Disordered" evidence="1">
    <location>
        <begin position="1"/>
        <end position="52"/>
    </location>
</feature>
<keyword evidence="3" id="KW-1185">Reference proteome</keyword>
<accession>A0ABN9XQR0</accession>
<reference evidence="2" key="1">
    <citation type="submission" date="2023-10" db="EMBL/GenBank/DDBJ databases">
        <authorList>
            <person name="Chen Y."/>
            <person name="Shah S."/>
            <person name="Dougan E. K."/>
            <person name="Thang M."/>
            <person name="Chan C."/>
        </authorList>
    </citation>
    <scope>NUCLEOTIDE SEQUENCE [LARGE SCALE GENOMIC DNA]</scope>
</reference>
<proteinExistence type="predicted"/>
<evidence type="ECO:0000313" key="2">
    <source>
        <dbReference type="EMBL" id="CAK0901663.1"/>
    </source>
</evidence>
<evidence type="ECO:0000256" key="1">
    <source>
        <dbReference type="SAM" id="MobiDB-lite"/>
    </source>
</evidence>